<dbReference type="FunFam" id="3.40.50.10490:FF:000004">
    <property type="entry name" value="Glucose-6-phosphate isomerase"/>
    <property type="match status" value="1"/>
</dbReference>
<dbReference type="InterPro" id="IPR046348">
    <property type="entry name" value="SIS_dom_sf"/>
</dbReference>
<dbReference type="GO" id="GO:0004347">
    <property type="term" value="F:glucose-6-phosphate isomerase activity"/>
    <property type="evidence" value="ECO:0007669"/>
    <property type="project" value="UniProtKB-UniRule"/>
</dbReference>
<evidence type="ECO:0000256" key="5">
    <source>
        <dbReference type="ARBA" id="ARBA00023235"/>
    </source>
</evidence>
<dbReference type="InterPro" id="IPR035476">
    <property type="entry name" value="SIS_PGI_1"/>
</dbReference>
<comment type="caution">
    <text evidence="9">The sequence shown here is derived from an EMBL/GenBank/DDBJ whole genome shotgun (WGS) entry which is preliminary data.</text>
</comment>
<dbReference type="HAMAP" id="MF_00473">
    <property type="entry name" value="G6P_isomerase"/>
    <property type="match status" value="1"/>
</dbReference>
<dbReference type="CDD" id="cd05015">
    <property type="entry name" value="SIS_PGI_1"/>
    <property type="match status" value="1"/>
</dbReference>
<dbReference type="PROSITE" id="PS00765">
    <property type="entry name" value="P_GLUCOSE_ISOMERASE_1"/>
    <property type="match status" value="1"/>
</dbReference>
<dbReference type="UniPathway" id="UPA00138"/>
<evidence type="ECO:0000256" key="8">
    <source>
        <dbReference type="RuleBase" id="RU000612"/>
    </source>
</evidence>
<dbReference type="GO" id="GO:0097367">
    <property type="term" value="F:carbohydrate derivative binding"/>
    <property type="evidence" value="ECO:0007669"/>
    <property type="project" value="InterPro"/>
</dbReference>
<dbReference type="UniPathway" id="UPA00109">
    <property type="reaction ID" value="UER00181"/>
</dbReference>
<dbReference type="CDD" id="cd05016">
    <property type="entry name" value="SIS_PGI_2"/>
    <property type="match status" value="1"/>
</dbReference>
<feature type="active site" description="Proton donor" evidence="7">
    <location>
        <position position="353"/>
    </location>
</feature>
<dbReference type="AlphaFoldDB" id="A0A364NJ28"/>
<keyword evidence="10" id="KW-1185">Reference proteome</keyword>
<dbReference type="RefSeq" id="WP_112160145.1">
    <property type="nucleotide sequence ID" value="NZ_QKRX01000013.1"/>
</dbReference>
<evidence type="ECO:0000256" key="2">
    <source>
        <dbReference type="ARBA" id="ARBA00006604"/>
    </source>
</evidence>
<evidence type="ECO:0000256" key="1">
    <source>
        <dbReference type="ARBA" id="ARBA00004926"/>
    </source>
</evidence>
<dbReference type="PRINTS" id="PR00662">
    <property type="entry name" value="G6PISOMERASE"/>
</dbReference>
<keyword evidence="3 7" id="KW-0312">Gluconeogenesis</keyword>
<accession>A0A364NJ28</accession>
<sequence length="564" mass="64007">MSRIYESDAWQTLKERADKANRPHLRELFTADPNRFEKMSLRVQNILLDYSKNLIDDETLNDLLDLANEAKVDDWRRRMFQGDRINITEDRAVLHTALRNRTNTPVYVDGKNVMPAVNNELARIKKFVNQVRRGEWRGYSGKRITDVVNLGIGGSDLGPRMVTQALKPYADDRIRVHFVSNVDGVEIANTLRPLNPERVLFVVASKTFTTSETMTNAHTARNWLMSSAFDERAVAKHFIAVSSNKEAIKAFGISAENSFQMWDWVGGRFSLWSAIGLPIALYLGFSQFEELLTGAHEMDIHFRDEPLEQNAPVLMALISIWNSTFLGYQSQAILPYNWPLARFSAYLQQAEMESNGKSVNHKGEVVPHTTGSIIWGQLGIDGQHAFYQYLHQSNTIVPADFIGSVESSTPVPGHHENLMANFFAQTEALMNGITAEEVKEDLRKQGLDADEIERLVPHKIHSGNRPTNTLLLQRLDPRTLGALIALYEHKIFVQGVIWNICSFDQWGVELGKTLAKKILPVLTGKIENAGHDSSTSNLIRHFQEQRILLSQQQPDRIDKENRHD</sequence>
<proteinExistence type="inferred from homology"/>
<evidence type="ECO:0000313" key="9">
    <source>
        <dbReference type="EMBL" id="RAU17041.1"/>
    </source>
</evidence>
<dbReference type="Gene3D" id="3.40.50.10490">
    <property type="entry name" value="Glucose-6-phosphate isomerase like protein, domain 1"/>
    <property type="match status" value="2"/>
</dbReference>
<evidence type="ECO:0000256" key="3">
    <source>
        <dbReference type="ARBA" id="ARBA00022432"/>
    </source>
</evidence>
<dbReference type="InterPro" id="IPR018189">
    <property type="entry name" value="Phosphoglucose_isomerase_CS"/>
</dbReference>
<keyword evidence="7" id="KW-0963">Cytoplasm</keyword>
<dbReference type="GO" id="GO:0051156">
    <property type="term" value="P:glucose 6-phosphate metabolic process"/>
    <property type="evidence" value="ECO:0007669"/>
    <property type="project" value="TreeGrafter"/>
</dbReference>
<dbReference type="GO" id="GO:0006094">
    <property type="term" value="P:gluconeogenesis"/>
    <property type="evidence" value="ECO:0007669"/>
    <property type="project" value="UniProtKB-UniRule"/>
</dbReference>
<evidence type="ECO:0000256" key="6">
    <source>
        <dbReference type="ARBA" id="ARBA00029321"/>
    </source>
</evidence>
<dbReference type="SUPFAM" id="SSF53697">
    <property type="entry name" value="SIS domain"/>
    <property type="match status" value="1"/>
</dbReference>
<protein>
    <recommendedName>
        <fullName evidence="7">Glucose-6-phosphate isomerase</fullName>
        <shortName evidence="7">GPI</shortName>
        <ecNumber evidence="7">5.3.1.9</ecNumber>
    </recommendedName>
    <alternativeName>
        <fullName evidence="7">Phosphoglucose isomerase</fullName>
        <shortName evidence="7">PGI</shortName>
    </alternativeName>
    <alternativeName>
        <fullName evidence="7">Phosphohexose isomerase</fullName>
        <shortName evidence="7">PHI</shortName>
    </alternativeName>
</protein>
<comment type="similarity">
    <text evidence="2 7 8">Belongs to the GPI family.</text>
</comment>
<dbReference type="PANTHER" id="PTHR11469:SF1">
    <property type="entry name" value="GLUCOSE-6-PHOSPHATE ISOMERASE"/>
    <property type="match status" value="1"/>
</dbReference>
<reference evidence="9 10" key="1">
    <citation type="submission" date="2018-06" db="EMBL/GenBank/DDBJ databases">
        <title>Nitrincola tibetense sp. nov., isolated from Lake XuguoCo on Tibetan Plateau.</title>
        <authorList>
            <person name="Xing P."/>
        </authorList>
    </citation>
    <scope>NUCLEOTIDE SEQUENCE [LARGE SCALE GENOMIC DNA]</scope>
    <source>
        <strain evidence="10">xg18</strain>
    </source>
</reference>
<evidence type="ECO:0000256" key="7">
    <source>
        <dbReference type="HAMAP-Rule" id="MF_00473"/>
    </source>
</evidence>
<evidence type="ECO:0000313" key="10">
    <source>
        <dbReference type="Proteomes" id="UP000250744"/>
    </source>
</evidence>
<feature type="active site" evidence="7">
    <location>
        <position position="512"/>
    </location>
</feature>
<dbReference type="Gene3D" id="1.10.1390.10">
    <property type="match status" value="1"/>
</dbReference>
<feature type="active site" evidence="7">
    <location>
        <position position="384"/>
    </location>
</feature>
<dbReference type="Proteomes" id="UP000250744">
    <property type="component" value="Unassembled WGS sequence"/>
</dbReference>
<dbReference type="InterPro" id="IPR023096">
    <property type="entry name" value="G6P_Isomerase_C"/>
</dbReference>
<evidence type="ECO:0000256" key="4">
    <source>
        <dbReference type="ARBA" id="ARBA00023152"/>
    </source>
</evidence>
<dbReference type="Pfam" id="PF00342">
    <property type="entry name" value="PGI"/>
    <property type="match status" value="1"/>
</dbReference>
<dbReference type="FunFam" id="1.10.1390.10:FF:000001">
    <property type="entry name" value="Glucose-6-phosphate isomerase"/>
    <property type="match status" value="1"/>
</dbReference>
<comment type="subcellular location">
    <subcellularLocation>
        <location evidence="7">Cytoplasm</location>
    </subcellularLocation>
</comment>
<dbReference type="GO" id="GO:0005829">
    <property type="term" value="C:cytosol"/>
    <property type="evidence" value="ECO:0007669"/>
    <property type="project" value="TreeGrafter"/>
</dbReference>
<comment type="catalytic activity">
    <reaction evidence="6 7 8">
        <text>alpha-D-glucose 6-phosphate = beta-D-fructose 6-phosphate</text>
        <dbReference type="Rhea" id="RHEA:11816"/>
        <dbReference type="ChEBI" id="CHEBI:57634"/>
        <dbReference type="ChEBI" id="CHEBI:58225"/>
        <dbReference type="EC" id="5.3.1.9"/>
    </reaction>
</comment>
<dbReference type="GO" id="GO:0006096">
    <property type="term" value="P:glycolytic process"/>
    <property type="evidence" value="ECO:0007669"/>
    <property type="project" value="UniProtKB-UniRule"/>
</dbReference>
<dbReference type="EC" id="5.3.1.9" evidence="7"/>
<comment type="function">
    <text evidence="7">Catalyzes the reversible isomerization of glucose-6-phosphate to fructose-6-phosphate.</text>
</comment>
<dbReference type="EMBL" id="QKRX01000013">
    <property type="protein sequence ID" value="RAU17041.1"/>
    <property type="molecule type" value="Genomic_DNA"/>
</dbReference>
<dbReference type="PROSITE" id="PS51463">
    <property type="entry name" value="P_GLUCOSE_ISOMERASE_3"/>
    <property type="match status" value="1"/>
</dbReference>
<gene>
    <name evidence="7" type="primary">pgi</name>
    <name evidence="9" type="ORF">DN062_15140</name>
</gene>
<name>A0A364NJ28_9GAMM</name>
<dbReference type="OrthoDB" id="140919at2"/>
<dbReference type="InterPro" id="IPR001672">
    <property type="entry name" value="G6P_Isomerase"/>
</dbReference>
<dbReference type="PROSITE" id="PS00174">
    <property type="entry name" value="P_GLUCOSE_ISOMERASE_2"/>
    <property type="match status" value="1"/>
</dbReference>
<dbReference type="InterPro" id="IPR035482">
    <property type="entry name" value="SIS_PGI_2"/>
</dbReference>
<comment type="pathway">
    <text evidence="7">Carbohydrate biosynthesis; gluconeogenesis.</text>
</comment>
<dbReference type="PANTHER" id="PTHR11469">
    <property type="entry name" value="GLUCOSE-6-PHOSPHATE ISOMERASE"/>
    <property type="match status" value="1"/>
</dbReference>
<keyword evidence="5 7" id="KW-0413">Isomerase</keyword>
<dbReference type="GO" id="GO:0048029">
    <property type="term" value="F:monosaccharide binding"/>
    <property type="evidence" value="ECO:0007669"/>
    <property type="project" value="TreeGrafter"/>
</dbReference>
<keyword evidence="4 7" id="KW-0324">Glycolysis</keyword>
<dbReference type="NCBIfam" id="NF001211">
    <property type="entry name" value="PRK00179.1"/>
    <property type="match status" value="1"/>
</dbReference>
<organism evidence="9 10">
    <name type="scientific">Nitrincola tibetensis</name>
    <dbReference type="NCBI Taxonomy" id="2219697"/>
    <lineage>
        <taxon>Bacteria</taxon>
        <taxon>Pseudomonadati</taxon>
        <taxon>Pseudomonadota</taxon>
        <taxon>Gammaproteobacteria</taxon>
        <taxon>Oceanospirillales</taxon>
        <taxon>Oceanospirillaceae</taxon>
        <taxon>Nitrincola</taxon>
    </lineage>
</organism>
<comment type="pathway">
    <text evidence="1 7 8">Carbohydrate degradation; glycolysis; D-glyceraldehyde 3-phosphate and glycerone phosphate from D-glucose: step 2/4.</text>
</comment>